<organism evidence="1 2">
    <name type="scientific">Grimontia celer</name>
    <dbReference type="NCBI Taxonomy" id="1796497"/>
    <lineage>
        <taxon>Bacteria</taxon>
        <taxon>Pseudomonadati</taxon>
        <taxon>Pseudomonadota</taxon>
        <taxon>Gammaproteobacteria</taxon>
        <taxon>Vibrionales</taxon>
        <taxon>Vibrionaceae</taxon>
        <taxon>Grimontia</taxon>
    </lineage>
</organism>
<name>A0A128F9K1_9GAMM</name>
<reference evidence="2" key="1">
    <citation type="submission" date="2016-02" db="EMBL/GenBank/DDBJ databases">
        <authorList>
            <person name="Rodrigo-Torres Lidia"/>
            <person name="Arahal R.David."/>
        </authorList>
    </citation>
    <scope>NUCLEOTIDE SEQUENCE [LARGE SCALE GENOMIC DNA]</scope>
    <source>
        <strain evidence="2">CECT 9029</strain>
    </source>
</reference>
<dbReference type="AlphaFoldDB" id="A0A128F9K1"/>
<proteinExistence type="predicted"/>
<accession>A0A128F9K1</accession>
<protein>
    <submittedName>
        <fullName evidence="1">Uncharacterized protein</fullName>
    </submittedName>
</protein>
<gene>
    <name evidence="1" type="ORF">GCE9029_03598</name>
</gene>
<dbReference type="EMBL" id="FIZX01000002">
    <property type="protein sequence ID" value="CZF83034.1"/>
    <property type="molecule type" value="Genomic_DNA"/>
</dbReference>
<evidence type="ECO:0000313" key="2">
    <source>
        <dbReference type="Proteomes" id="UP000071641"/>
    </source>
</evidence>
<keyword evidence="2" id="KW-1185">Reference proteome</keyword>
<sequence>MFSIGVMDIAQRSKRMEIASDITAISDISSKSLDSAQESAERIASLDRKVDELDALIGKFKVC</sequence>
<evidence type="ECO:0000313" key="1">
    <source>
        <dbReference type="EMBL" id="CZF83034.1"/>
    </source>
</evidence>
<dbReference type="Proteomes" id="UP000071641">
    <property type="component" value="Unassembled WGS sequence"/>
</dbReference>